<keyword evidence="3" id="KW-1185">Reference proteome</keyword>
<proteinExistence type="predicted"/>
<reference evidence="2 3" key="1">
    <citation type="journal article" date="2020" name="Genome Biol. Evol.">
        <title>Comparative genomics of Sclerotiniaceae.</title>
        <authorList>
            <person name="Valero Jimenez C.A."/>
            <person name="Steentjes M."/>
            <person name="Scholten O.E."/>
            <person name="Van Kan J.A.L."/>
        </authorList>
    </citation>
    <scope>NUCLEOTIDE SEQUENCE [LARGE SCALE GENOMIC DNA]</scope>
    <source>
        <strain evidence="2 3">B1</strain>
    </source>
</reference>
<feature type="compositionally biased region" description="Basic and acidic residues" evidence="1">
    <location>
        <begin position="37"/>
        <end position="49"/>
    </location>
</feature>
<evidence type="ECO:0000256" key="1">
    <source>
        <dbReference type="SAM" id="MobiDB-lite"/>
    </source>
</evidence>
<sequence length="183" mass="19307">MPGSRYSSVSGADSGSVVTVTRDSKGGGKNIEYDYSETIKPDYRLDVYGDRNGPGGARRGTGGAPSTVAPSDSISSYKPPKNLPLARRSDNGRDRFSDAGSSQGSEMTARQPSNTGRSSSGGSRVSRSSIGGSTKYGGSSSKYGQSLAPVREEGGGGVVVKETRTRRVVEEIKTREYRIPSRR</sequence>
<evidence type="ECO:0000313" key="3">
    <source>
        <dbReference type="Proteomes" id="UP000783213"/>
    </source>
</evidence>
<feature type="compositionally biased region" description="Gly residues" evidence="1">
    <location>
        <begin position="52"/>
        <end position="63"/>
    </location>
</feature>
<organism evidence="2 3">
    <name type="scientific">Botrytis deweyae</name>
    <dbReference type="NCBI Taxonomy" id="2478750"/>
    <lineage>
        <taxon>Eukaryota</taxon>
        <taxon>Fungi</taxon>
        <taxon>Dikarya</taxon>
        <taxon>Ascomycota</taxon>
        <taxon>Pezizomycotina</taxon>
        <taxon>Leotiomycetes</taxon>
        <taxon>Helotiales</taxon>
        <taxon>Sclerotiniaceae</taxon>
        <taxon>Botrytis</taxon>
    </lineage>
</organism>
<evidence type="ECO:0000313" key="2">
    <source>
        <dbReference type="EMBL" id="KAF7922111.1"/>
    </source>
</evidence>
<feature type="compositionally biased region" description="Basic and acidic residues" evidence="1">
    <location>
        <begin position="87"/>
        <end position="97"/>
    </location>
</feature>
<feature type="compositionally biased region" description="Low complexity" evidence="1">
    <location>
        <begin position="1"/>
        <end position="20"/>
    </location>
</feature>
<dbReference type="EMBL" id="RCSX01000021">
    <property type="protein sequence ID" value="KAF7922111.1"/>
    <property type="molecule type" value="Genomic_DNA"/>
</dbReference>
<feature type="compositionally biased region" description="Polar residues" evidence="1">
    <location>
        <begin position="99"/>
        <end position="115"/>
    </location>
</feature>
<comment type="caution">
    <text evidence="2">The sequence shown here is derived from an EMBL/GenBank/DDBJ whole genome shotgun (WGS) entry which is preliminary data.</text>
</comment>
<feature type="region of interest" description="Disordered" evidence="1">
    <location>
        <begin position="1"/>
        <end position="160"/>
    </location>
</feature>
<dbReference type="RefSeq" id="XP_038807811.1">
    <property type="nucleotide sequence ID" value="XM_038955945.1"/>
</dbReference>
<name>A0ABQ7IF27_9HELO</name>
<accession>A0ABQ7IF27</accession>
<protein>
    <submittedName>
        <fullName evidence="2">Uncharacterized protein</fullName>
    </submittedName>
</protein>
<dbReference type="Proteomes" id="UP000783213">
    <property type="component" value="Unassembled WGS sequence"/>
</dbReference>
<feature type="compositionally biased region" description="Low complexity" evidence="1">
    <location>
        <begin position="116"/>
        <end position="146"/>
    </location>
</feature>
<gene>
    <name evidence="2" type="ORF">EAE98_008322</name>
</gene>
<dbReference type="GeneID" id="62235095"/>